<dbReference type="Proteomes" id="UP000789342">
    <property type="component" value="Unassembled WGS sequence"/>
</dbReference>
<reference evidence="2" key="1">
    <citation type="submission" date="2021-06" db="EMBL/GenBank/DDBJ databases">
        <authorList>
            <person name="Kallberg Y."/>
            <person name="Tangrot J."/>
            <person name="Rosling A."/>
        </authorList>
    </citation>
    <scope>NUCLEOTIDE SEQUENCE</scope>
    <source>
        <strain evidence="2">CL551</strain>
    </source>
</reference>
<evidence type="ECO:0000313" key="2">
    <source>
        <dbReference type="EMBL" id="CAG8522393.1"/>
    </source>
</evidence>
<gene>
    <name evidence="2" type="ORF">AMORRO_LOCUS4271</name>
</gene>
<feature type="region of interest" description="Disordered" evidence="1">
    <location>
        <begin position="36"/>
        <end position="60"/>
    </location>
</feature>
<accession>A0A9N9FBI2</accession>
<organism evidence="2 3">
    <name type="scientific">Acaulospora morrowiae</name>
    <dbReference type="NCBI Taxonomy" id="94023"/>
    <lineage>
        <taxon>Eukaryota</taxon>
        <taxon>Fungi</taxon>
        <taxon>Fungi incertae sedis</taxon>
        <taxon>Mucoromycota</taxon>
        <taxon>Glomeromycotina</taxon>
        <taxon>Glomeromycetes</taxon>
        <taxon>Diversisporales</taxon>
        <taxon>Acaulosporaceae</taxon>
        <taxon>Acaulospora</taxon>
    </lineage>
</organism>
<name>A0A9N9FBI2_9GLOM</name>
<feature type="region of interest" description="Disordered" evidence="1">
    <location>
        <begin position="1"/>
        <end position="20"/>
    </location>
</feature>
<evidence type="ECO:0000256" key="1">
    <source>
        <dbReference type="SAM" id="MobiDB-lite"/>
    </source>
</evidence>
<sequence length="60" mass="6895">MSLRRRTLHTPGRLSNRWSEAPPYSPIMKGLFFTRRLGPPPNSKIRNVKRPNPARSGLRA</sequence>
<proteinExistence type="predicted"/>
<keyword evidence="3" id="KW-1185">Reference proteome</keyword>
<protein>
    <submittedName>
        <fullName evidence="2">1529_t:CDS:1</fullName>
    </submittedName>
</protein>
<dbReference type="AlphaFoldDB" id="A0A9N9FBI2"/>
<dbReference type="EMBL" id="CAJVPV010002273">
    <property type="protein sequence ID" value="CAG8522393.1"/>
    <property type="molecule type" value="Genomic_DNA"/>
</dbReference>
<evidence type="ECO:0000313" key="3">
    <source>
        <dbReference type="Proteomes" id="UP000789342"/>
    </source>
</evidence>
<comment type="caution">
    <text evidence="2">The sequence shown here is derived from an EMBL/GenBank/DDBJ whole genome shotgun (WGS) entry which is preliminary data.</text>
</comment>